<accession>A0ABQ2NM79</accession>
<dbReference type="Pfam" id="PF13508">
    <property type="entry name" value="Acetyltransf_7"/>
    <property type="match status" value="1"/>
</dbReference>
<dbReference type="SUPFAM" id="SSF55729">
    <property type="entry name" value="Acyl-CoA N-acyltransferases (Nat)"/>
    <property type="match status" value="1"/>
</dbReference>
<reference evidence="3" key="1">
    <citation type="journal article" date="2019" name="Int. J. Syst. Evol. Microbiol.">
        <title>The Global Catalogue of Microorganisms (GCM) 10K type strain sequencing project: providing services to taxonomists for standard genome sequencing and annotation.</title>
        <authorList>
            <consortium name="The Broad Institute Genomics Platform"/>
            <consortium name="The Broad Institute Genome Sequencing Center for Infectious Disease"/>
            <person name="Wu L."/>
            <person name="Ma J."/>
        </authorList>
    </citation>
    <scope>NUCLEOTIDE SEQUENCE [LARGE SCALE GENOMIC DNA]</scope>
    <source>
        <strain evidence="3">CGMCC 1.7656</strain>
    </source>
</reference>
<name>A0ABQ2NM79_9FLAO</name>
<protein>
    <submittedName>
        <fullName evidence="2">N-acetyltransferase</fullName>
    </submittedName>
</protein>
<sequence length="174" mass="20761">MLWFEELQTRKKVSKIFSRYEKTFPENERRSKEQFLDLAENPDAYVFLINNEDETIGYCVIWELDGFYFLEHFEVLEEFRNQKFGEQILEALKEKFEKLILETEPDFLSEIAARRVGFYQRNGFEIIDKDYTQPSYGEGKSSLHLFLMSNFLPETLGQNIESIYGVVYQKNGEQ</sequence>
<feature type="domain" description="N-acetyltransferase" evidence="1">
    <location>
        <begin position="2"/>
        <end position="153"/>
    </location>
</feature>
<organism evidence="2 3">
    <name type="scientific">Cloacibacterium rupense</name>
    <dbReference type="NCBI Taxonomy" id="517423"/>
    <lineage>
        <taxon>Bacteria</taxon>
        <taxon>Pseudomonadati</taxon>
        <taxon>Bacteroidota</taxon>
        <taxon>Flavobacteriia</taxon>
        <taxon>Flavobacteriales</taxon>
        <taxon>Weeksellaceae</taxon>
    </lineage>
</organism>
<gene>
    <name evidence="2" type="ORF">GCM10010992_23130</name>
</gene>
<evidence type="ECO:0000313" key="3">
    <source>
        <dbReference type="Proteomes" id="UP000620064"/>
    </source>
</evidence>
<proteinExistence type="predicted"/>
<dbReference type="InterPro" id="IPR000182">
    <property type="entry name" value="GNAT_dom"/>
</dbReference>
<keyword evidence="3" id="KW-1185">Reference proteome</keyword>
<comment type="caution">
    <text evidence="2">The sequence shown here is derived from an EMBL/GenBank/DDBJ whole genome shotgun (WGS) entry which is preliminary data.</text>
</comment>
<dbReference type="RefSeq" id="WP_188618285.1">
    <property type="nucleotide sequence ID" value="NZ_BMLV01000005.1"/>
</dbReference>
<dbReference type="Gene3D" id="3.40.630.30">
    <property type="match status" value="1"/>
</dbReference>
<evidence type="ECO:0000259" key="1">
    <source>
        <dbReference type="PROSITE" id="PS51186"/>
    </source>
</evidence>
<dbReference type="InterPro" id="IPR016181">
    <property type="entry name" value="Acyl_CoA_acyltransferase"/>
</dbReference>
<dbReference type="EMBL" id="BMLV01000005">
    <property type="protein sequence ID" value="GGP05762.1"/>
    <property type="molecule type" value="Genomic_DNA"/>
</dbReference>
<evidence type="ECO:0000313" key="2">
    <source>
        <dbReference type="EMBL" id="GGP05762.1"/>
    </source>
</evidence>
<dbReference type="PROSITE" id="PS51186">
    <property type="entry name" value="GNAT"/>
    <property type="match status" value="1"/>
</dbReference>
<dbReference type="Proteomes" id="UP000620064">
    <property type="component" value="Unassembled WGS sequence"/>
</dbReference>